<dbReference type="SUPFAM" id="SSF51905">
    <property type="entry name" value="FAD/NAD(P)-binding domain"/>
    <property type="match status" value="1"/>
</dbReference>
<comment type="subunit">
    <text evidence="2">Homodimer.</text>
</comment>
<dbReference type="Pfam" id="PF07992">
    <property type="entry name" value="Pyr_redox_2"/>
    <property type="match status" value="1"/>
</dbReference>
<organism evidence="6 7">
    <name type="scientific">Collibacillus ludicampi</name>
    <dbReference type="NCBI Taxonomy" id="2771369"/>
    <lineage>
        <taxon>Bacteria</taxon>
        <taxon>Bacillati</taxon>
        <taxon>Bacillota</taxon>
        <taxon>Bacilli</taxon>
        <taxon>Bacillales</taxon>
        <taxon>Alicyclobacillaceae</taxon>
        <taxon>Collibacillus</taxon>
    </lineage>
</organism>
<evidence type="ECO:0000256" key="1">
    <source>
        <dbReference type="ARBA" id="ARBA00001974"/>
    </source>
</evidence>
<evidence type="ECO:0000313" key="6">
    <source>
        <dbReference type="EMBL" id="GIM47565.1"/>
    </source>
</evidence>
<dbReference type="PRINTS" id="PR00368">
    <property type="entry name" value="FADPNR"/>
</dbReference>
<name>A0AAV4LIH4_9BACL</name>
<comment type="cofactor">
    <cofactor evidence="1">
        <name>FAD</name>
        <dbReference type="ChEBI" id="CHEBI:57692"/>
    </cofactor>
</comment>
<keyword evidence="7" id="KW-1185">Reference proteome</keyword>
<dbReference type="EMBL" id="BOQE01000001">
    <property type="protein sequence ID" value="GIM47565.1"/>
    <property type="molecule type" value="Genomic_DNA"/>
</dbReference>
<dbReference type="InterPro" id="IPR023753">
    <property type="entry name" value="FAD/NAD-binding_dom"/>
</dbReference>
<evidence type="ECO:0000259" key="5">
    <source>
        <dbReference type="Pfam" id="PF07992"/>
    </source>
</evidence>
<evidence type="ECO:0000256" key="2">
    <source>
        <dbReference type="ARBA" id="ARBA00011738"/>
    </source>
</evidence>
<dbReference type="InterPro" id="IPR036188">
    <property type="entry name" value="FAD/NAD-bd_sf"/>
</dbReference>
<sequence>MLDVLIIGGGPAGMAASIWCKRLGLRSLLLERRAELGGQLFSINNPVIDYPGISVQTGRELVPYFLSHVHELGCSYRCNVTVMEIAVARKTVVTAEETFTAHSLILAMGSRERRLNVPGEKEMIARGEVYSASRDFHKFQGKQVAVIGGGDRALEGAWLLAEAGARVELIHRSSLFRARPEFRERVFAHPRIRIHRDTIVKRIIGESRVQAVEIRQTSHPSRLEIVPADAVFVRIGVEPNRELVQGQVQCDTDGYIITNEDGETSVKDVFAIGDLCVRPLFSSISLSVGQAARAVKRISANIFRLPS</sequence>
<dbReference type="GO" id="GO:0016491">
    <property type="term" value="F:oxidoreductase activity"/>
    <property type="evidence" value="ECO:0007669"/>
    <property type="project" value="UniProtKB-KW"/>
</dbReference>
<dbReference type="PANTHER" id="PTHR48105">
    <property type="entry name" value="THIOREDOXIN REDUCTASE 1-RELATED-RELATED"/>
    <property type="match status" value="1"/>
</dbReference>
<feature type="domain" description="FAD/NAD(P)-binding" evidence="5">
    <location>
        <begin position="3"/>
        <end position="281"/>
    </location>
</feature>
<dbReference type="Gene3D" id="3.50.50.60">
    <property type="entry name" value="FAD/NAD(P)-binding domain"/>
    <property type="match status" value="2"/>
</dbReference>
<gene>
    <name evidence="6" type="ORF">DNHGIG_31140</name>
</gene>
<keyword evidence="3" id="KW-0285">Flavoprotein</keyword>
<comment type="caution">
    <text evidence="6">The sequence shown here is derived from an EMBL/GenBank/DDBJ whole genome shotgun (WGS) entry which is preliminary data.</text>
</comment>
<reference evidence="6" key="1">
    <citation type="journal article" date="2023" name="Int. J. Syst. Evol. Microbiol.">
        <title>Collibacillus ludicampi gen. nov., sp. nov., a new soil bacterium of the family Alicyclobacillaceae.</title>
        <authorList>
            <person name="Jojima T."/>
            <person name="Ioku Y."/>
            <person name="Fukuta Y."/>
            <person name="Shirasaka N."/>
            <person name="Matsumura Y."/>
            <person name="Mori M."/>
        </authorList>
    </citation>
    <scope>NUCLEOTIDE SEQUENCE</scope>
    <source>
        <strain evidence="6">TP075</strain>
    </source>
</reference>
<evidence type="ECO:0000313" key="7">
    <source>
        <dbReference type="Proteomes" id="UP001057291"/>
    </source>
</evidence>
<proteinExistence type="predicted"/>
<dbReference type="InterPro" id="IPR050097">
    <property type="entry name" value="Ferredoxin-NADP_redctase_2"/>
</dbReference>
<evidence type="ECO:0000256" key="3">
    <source>
        <dbReference type="ARBA" id="ARBA00022630"/>
    </source>
</evidence>
<keyword evidence="4" id="KW-0560">Oxidoreductase</keyword>
<protein>
    <submittedName>
        <fullName evidence="6">Thioredoxin reductase</fullName>
    </submittedName>
</protein>
<accession>A0AAV4LIH4</accession>
<evidence type="ECO:0000256" key="4">
    <source>
        <dbReference type="ARBA" id="ARBA00023002"/>
    </source>
</evidence>
<dbReference type="RefSeq" id="WP_282200529.1">
    <property type="nucleotide sequence ID" value="NZ_BOQE01000001.1"/>
</dbReference>
<dbReference type="Proteomes" id="UP001057291">
    <property type="component" value="Unassembled WGS sequence"/>
</dbReference>
<dbReference type="AlphaFoldDB" id="A0AAV4LIH4"/>
<dbReference type="PRINTS" id="PR00469">
    <property type="entry name" value="PNDRDTASEII"/>
</dbReference>